<evidence type="ECO:0000256" key="3">
    <source>
        <dbReference type="ARBA" id="ARBA00022705"/>
    </source>
</evidence>
<dbReference type="Proteomes" id="UP000286097">
    <property type="component" value="Unassembled WGS sequence"/>
</dbReference>
<evidence type="ECO:0000256" key="2">
    <source>
        <dbReference type="ARBA" id="ARBA00009560"/>
    </source>
</evidence>
<dbReference type="VEuPathDB" id="FungiDB:DD237_005270"/>
<dbReference type="EMBL" id="QKXF01000190">
    <property type="protein sequence ID" value="RQM14704.1"/>
    <property type="molecule type" value="Genomic_DNA"/>
</dbReference>
<keyword evidence="5" id="KW-0539">Nucleus</keyword>
<comment type="similarity">
    <text evidence="2">Belongs to the DNA polymerase epsilon subunit B family.</text>
</comment>
<dbReference type="InterPro" id="IPR007185">
    <property type="entry name" value="DNA_pol_a/d/e_bsu"/>
</dbReference>
<comment type="caution">
    <text evidence="9">The sequence shown here is derived from an EMBL/GenBank/DDBJ whole genome shotgun (WGS) entry which is preliminary data.</text>
</comment>
<dbReference type="PANTHER" id="PTHR12708">
    <property type="entry name" value="DNA POLYMERASE EPSILON SUBUNIT B"/>
    <property type="match status" value="1"/>
</dbReference>
<organism evidence="9 10">
    <name type="scientific">Peronospora effusa</name>
    <dbReference type="NCBI Taxonomy" id="542832"/>
    <lineage>
        <taxon>Eukaryota</taxon>
        <taxon>Sar</taxon>
        <taxon>Stramenopiles</taxon>
        <taxon>Oomycota</taxon>
        <taxon>Peronosporomycetes</taxon>
        <taxon>Peronosporales</taxon>
        <taxon>Peronosporaceae</taxon>
        <taxon>Peronospora</taxon>
    </lineage>
</organism>
<dbReference type="PANTHER" id="PTHR12708:SF0">
    <property type="entry name" value="DNA POLYMERASE EPSILON SUBUNIT 2"/>
    <property type="match status" value="1"/>
</dbReference>
<dbReference type="InterPro" id="IPR016266">
    <property type="entry name" value="POLE2"/>
</dbReference>
<evidence type="ECO:0000256" key="1">
    <source>
        <dbReference type="ARBA" id="ARBA00004123"/>
    </source>
</evidence>
<feature type="domain" description="DNA polymerase alpha/delta/epsilon subunit B" evidence="8">
    <location>
        <begin position="838"/>
        <end position="1063"/>
    </location>
</feature>
<evidence type="ECO:0000256" key="5">
    <source>
        <dbReference type="ARBA" id="ARBA00023242"/>
    </source>
</evidence>
<comment type="subcellular location">
    <subcellularLocation>
        <location evidence="1">Nucleus</location>
    </subcellularLocation>
</comment>
<evidence type="ECO:0000259" key="8">
    <source>
        <dbReference type="Pfam" id="PF04042"/>
    </source>
</evidence>
<sequence length="1100" mass="121766">MLRRAVLLHGRSSRSMSLLGSIFGIGEFEGARNTSLSRSTSKQQAYNVALLDVSSSFGVSNKLFLTFLINRQYVSMNSHPKFMLQKVLEDDASFLMGHVLVGASQCLAPLIHQDALDAADRLQVATKIAREGKTTMAEKMHVMALDAIVHGRNYEAAALYETIMLHDYTDLLALRCCYDVVVVELVCDNKGSCMYCSNYKNMLAVVTRRLPSWSPNDVGYSHLLGMQAYGMQAAGRLDAAEALAEKTLSMNGNDRWALHTMLHVLEARGNANHGASYANQFKAGFDNGGPLEHHMYFQWALYMLDLGHYDRIGKMLEVNIFPYHPDDTPHAVPTLCNATQLYWRLRFAAQDVAELGEQLLQNWSAILSPRSSGAMEVSKARLHPLANVLCYSILSCVPSGATPPPEPLTLEPAIDTNRLEAQLGFTPLQFSFPPISGKPLYPQACFAWLISVNLLMVSGELEEVHYNVCKAFQAYAEARFNDATQALLPVREKLGLLGGTEVDQDVVEQLLIECASKCDDLRLVKLLLNERLSARPQSAQCWNAFSRVSAAMGDSSAVRDAQGMSYVLGLGQGGNQTVYLSTLTLSGTSLRSSPSAEPSLQLDDVLYAIKNNIDRSKTTTSVVTLEALESALDTLLAVSAENDFEQIQVFGAFDTPMLHFNTYNKSYELRADAQRRLHAGPESRLQLLRNRFMSLDVRVKRNRLFAPPSAAVANTSEYMELSRIESLLGATGVRRVIGMLGQDERKRFYLEDFTSRIIIDLTNAVYTKGLFTVNCVVLVEGDVVDDVFHVQSMGFPPPETKEASLDVLGGIDPLGVEVSVQQREQIQSVEANDHHATFIVLSDVHLDDPNVMSKLDELFQGLESVQPTLFILMGDFTSASIGGGAGSNSLQDLREYLEELGDLILKYPGIADNSRFVLVPGPNDPGSSRAFPRHPLPDLCTRELIRKVPNVTCSTNPCRIRYYTRDIVIFRDNLQQKMQRHAILPPMSSEQENEGAAEEEDGEAALSVSQTQISKHLAKTLIDQAHLCPLPLIANPINWDFDSSLQLFPLPDVLILGDSTEQYQLGYSSVGVFHPGPFHVDFSFVFYRPSTNTTEFSRVE</sequence>
<evidence type="ECO:0000256" key="7">
    <source>
        <dbReference type="SAM" id="MobiDB-lite"/>
    </source>
</evidence>
<gene>
    <name evidence="9" type="ORF">DD237_005270</name>
</gene>
<dbReference type="AlphaFoldDB" id="A0A3R7W488"/>
<evidence type="ECO:0000313" key="10">
    <source>
        <dbReference type="Proteomes" id="UP000286097"/>
    </source>
</evidence>
<dbReference type="Pfam" id="PF04042">
    <property type="entry name" value="DNA_pol_E_B"/>
    <property type="match status" value="1"/>
</dbReference>
<evidence type="ECO:0000313" key="9">
    <source>
        <dbReference type="EMBL" id="RQM14704.1"/>
    </source>
</evidence>
<keyword evidence="4" id="KW-0238">DNA-binding</keyword>
<dbReference type="GO" id="GO:0042276">
    <property type="term" value="P:error-prone translesion synthesis"/>
    <property type="evidence" value="ECO:0007669"/>
    <property type="project" value="TreeGrafter"/>
</dbReference>
<dbReference type="GO" id="GO:0003677">
    <property type="term" value="F:DNA binding"/>
    <property type="evidence" value="ECO:0007669"/>
    <property type="project" value="UniProtKB-KW"/>
</dbReference>
<evidence type="ECO:0000256" key="4">
    <source>
        <dbReference type="ARBA" id="ARBA00023125"/>
    </source>
</evidence>
<name>A0A3R7W488_9STRA</name>
<dbReference type="GO" id="GO:0006261">
    <property type="term" value="P:DNA-templated DNA replication"/>
    <property type="evidence" value="ECO:0007669"/>
    <property type="project" value="InterPro"/>
</dbReference>
<keyword evidence="3" id="KW-0235">DNA replication</keyword>
<dbReference type="GO" id="GO:0008622">
    <property type="term" value="C:epsilon DNA polymerase complex"/>
    <property type="evidence" value="ECO:0007669"/>
    <property type="project" value="InterPro"/>
</dbReference>
<accession>A0A3R7W488</accession>
<feature type="region of interest" description="Disordered" evidence="7">
    <location>
        <begin position="985"/>
        <end position="1005"/>
    </location>
</feature>
<dbReference type="Gene3D" id="3.60.21.60">
    <property type="match status" value="1"/>
</dbReference>
<reference evidence="9 10" key="1">
    <citation type="submission" date="2018-06" db="EMBL/GenBank/DDBJ databases">
        <title>Comparative genomics of downy mildews reveals potential adaptations to biotrophy.</title>
        <authorList>
            <person name="Fletcher K."/>
            <person name="Klosterman S.J."/>
            <person name="Derevnina L."/>
            <person name="Martin F."/>
            <person name="Koike S."/>
            <person name="Reyes Chin-Wo S."/>
            <person name="Mou B."/>
            <person name="Michelmore R."/>
        </authorList>
    </citation>
    <scope>NUCLEOTIDE SEQUENCE [LARGE SCALE GENOMIC DNA]</scope>
    <source>
        <strain evidence="9 10">R13</strain>
    </source>
</reference>
<proteinExistence type="inferred from homology"/>
<evidence type="ECO:0000256" key="6">
    <source>
        <dbReference type="ARBA" id="ARBA00032930"/>
    </source>
</evidence>
<protein>
    <recommendedName>
        <fullName evidence="6">DNA polymerase II subunit 2</fullName>
    </recommendedName>
</protein>
<feature type="compositionally biased region" description="Acidic residues" evidence="7">
    <location>
        <begin position="991"/>
        <end position="1003"/>
    </location>
</feature>